<evidence type="ECO:0000313" key="1">
    <source>
        <dbReference type="EMBL" id="BDI16793.1"/>
    </source>
</evidence>
<accession>A0ABN6Q0I4</accession>
<reference evidence="1" key="1">
    <citation type="submission" date="2022-04" db="EMBL/GenBank/DDBJ databases">
        <title>Complete genome sequence of a cyanobacterium, Nostoc sp. SO-36, isolated in Antarctica.</title>
        <authorList>
            <person name="Kanesaki Y."/>
            <person name="Effendi D."/>
            <person name="Sakamoto T."/>
            <person name="Ohtani S."/>
            <person name="Awai K."/>
        </authorList>
    </citation>
    <scope>NUCLEOTIDE SEQUENCE</scope>
    <source>
        <strain evidence="1">SO-36</strain>
    </source>
</reference>
<dbReference type="RefSeq" id="WP_251959850.1">
    <property type="nucleotide sequence ID" value="NZ_AP025732.1"/>
</dbReference>
<organism evidence="1 2">
    <name type="scientific">Nostoc cf. commune SO-36</name>
    <dbReference type="NCBI Taxonomy" id="449208"/>
    <lineage>
        <taxon>Bacteria</taxon>
        <taxon>Bacillati</taxon>
        <taxon>Cyanobacteriota</taxon>
        <taxon>Cyanophyceae</taxon>
        <taxon>Nostocales</taxon>
        <taxon>Nostocaceae</taxon>
        <taxon>Nostoc</taxon>
    </lineage>
</organism>
<gene>
    <name evidence="1" type="ORF">ANSO36C_25950</name>
</gene>
<evidence type="ECO:0000313" key="2">
    <source>
        <dbReference type="Proteomes" id="UP001055453"/>
    </source>
</evidence>
<sequence length="66" mass="7885">MTKNDEAINQIRKIRHIISQENGHNPDKLVNYYIELQKQYPHLIHYKEQHTKVLESSLQQGFEAEP</sequence>
<protein>
    <submittedName>
        <fullName evidence="1">Uncharacterized protein</fullName>
    </submittedName>
</protein>
<proteinExistence type="predicted"/>
<dbReference type="Proteomes" id="UP001055453">
    <property type="component" value="Chromosome"/>
</dbReference>
<keyword evidence="2" id="KW-1185">Reference proteome</keyword>
<name>A0ABN6Q0I4_NOSCO</name>
<dbReference type="EMBL" id="AP025732">
    <property type="protein sequence ID" value="BDI16793.1"/>
    <property type="molecule type" value="Genomic_DNA"/>
</dbReference>